<comment type="caution">
    <text evidence="1">The sequence shown here is derived from an EMBL/GenBank/DDBJ whole genome shotgun (WGS) entry which is preliminary data.</text>
</comment>
<keyword evidence="2" id="KW-1185">Reference proteome</keyword>
<name>A0ACB6ZGQ1_THEGA</name>
<sequence>MATPAQLESLKQALSYDRPPLCSGAISPSPEGLYLYYGKKNPRFIDFASATPVDLDLLTAACDTATFGRGNDDVYDESYRKAVKMDASNFSVQLDLAGSGLMTTIEDQLLQGEAEKMRIRAELYKLNVYNEGSFFKAHRDTPRGTDMLGSLVITYPTSHEGGELALRHKDREWKFDASSLTVTQPSPSLAYVAFYSDIEHEVLEVTSGRRVTITYNLYLVDPASRPGVSAITPNLKSTSNLQTTLHGLLKSPEFLPDGGILGFGLAHLYPVTFETELREMANYLKGEDAHVYRACRELQLQPSLQVIYSEGDRYGVMMDRIVRDPDYDYEGGYSYEDTLIGELGGVSVNKIQDAAIERSPWVSNGEDEGAFITWISPFNGKNQLQDVSMAYGNEVSVGYIYCSPCIIARIAAASDRI</sequence>
<accession>A0ACB6ZGQ1</accession>
<reference evidence="1" key="2">
    <citation type="journal article" date="2020" name="Nat. Commun.">
        <title>Large-scale genome sequencing of mycorrhizal fungi provides insights into the early evolution of symbiotic traits.</title>
        <authorList>
            <person name="Miyauchi S."/>
            <person name="Kiss E."/>
            <person name="Kuo A."/>
            <person name="Drula E."/>
            <person name="Kohler A."/>
            <person name="Sanchez-Garcia M."/>
            <person name="Morin E."/>
            <person name="Andreopoulos B."/>
            <person name="Barry K.W."/>
            <person name="Bonito G."/>
            <person name="Buee M."/>
            <person name="Carver A."/>
            <person name="Chen C."/>
            <person name="Cichocki N."/>
            <person name="Clum A."/>
            <person name="Culley D."/>
            <person name="Crous P.W."/>
            <person name="Fauchery L."/>
            <person name="Girlanda M."/>
            <person name="Hayes R.D."/>
            <person name="Keri Z."/>
            <person name="LaButti K."/>
            <person name="Lipzen A."/>
            <person name="Lombard V."/>
            <person name="Magnuson J."/>
            <person name="Maillard F."/>
            <person name="Murat C."/>
            <person name="Nolan M."/>
            <person name="Ohm R.A."/>
            <person name="Pangilinan J."/>
            <person name="Pereira M.F."/>
            <person name="Perotto S."/>
            <person name="Peter M."/>
            <person name="Pfister S."/>
            <person name="Riley R."/>
            <person name="Sitrit Y."/>
            <person name="Stielow J.B."/>
            <person name="Szollosi G."/>
            <person name="Zifcakova L."/>
            <person name="Stursova M."/>
            <person name="Spatafora J.W."/>
            <person name="Tedersoo L."/>
            <person name="Vaario L.M."/>
            <person name="Yamada A."/>
            <person name="Yan M."/>
            <person name="Wang P."/>
            <person name="Xu J."/>
            <person name="Bruns T."/>
            <person name="Baldrian P."/>
            <person name="Vilgalys R."/>
            <person name="Dunand C."/>
            <person name="Henrissat B."/>
            <person name="Grigoriev I.V."/>
            <person name="Hibbett D."/>
            <person name="Nagy L.G."/>
            <person name="Martin F.M."/>
        </authorList>
    </citation>
    <scope>NUCLEOTIDE SEQUENCE</scope>
    <source>
        <strain evidence="1">P2</strain>
    </source>
</reference>
<protein>
    <submittedName>
        <fullName evidence="1">Uncharacterized protein</fullName>
    </submittedName>
</protein>
<proteinExistence type="predicted"/>
<gene>
    <name evidence="1" type="ORF">BDM02DRAFT_3269016</name>
</gene>
<dbReference type="Proteomes" id="UP000886501">
    <property type="component" value="Unassembled WGS sequence"/>
</dbReference>
<dbReference type="EMBL" id="MU118004">
    <property type="protein sequence ID" value="KAF9648980.1"/>
    <property type="molecule type" value="Genomic_DNA"/>
</dbReference>
<organism evidence="1 2">
    <name type="scientific">Thelephora ganbajun</name>
    <name type="common">Ganba fungus</name>
    <dbReference type="NCBI Taxonomy" id="370292"/>
    <lineage>
        <taxon>Eukaryota</taxon>
        <taxon>Fungi</taxon>
        <taxon>Dikarya</taxon>
        <taxon>Basidiomycota</taxon>
        <taxon>Agaricomycotina</taxon>
        <taxon>Agaricomycetes</taxon>
        <taxon>Thelephorales</taxon>
        <taxon>Thelephoraceae</taxon>
        <taxon>Thelephora</taxon>
    </lineage>
</organism>
<reference evidence="1" key="1">
    <citation type="submission" date="2019-10" db="EMBL/GenBank/DDBJ databases">
        <authorList>
            <consortium name="DOE Joint Genome Institute"/>
            <person name="Kuo A."/>
            <person name="Miyauchi S."/>
            <person name="Kiss E."/>
            <person name="Drula E."/>
            <person name="Kohler A."/>
            <person name="Sanchez-Garcia M."/>
            <person name="Andreopoulos B."/>
            <person name="Barry K.W."/>
            <person name="Bonito G."/>
            <person name="Buee M."/>
            <person name="Carver A."/>
            <person name="Chen C."/>
            <person name="Cichocki N."/>
            <person name="Clum A."/>
            <person name="Culley D."/>
            <person name="Crous P.W."/>
            <person name="Fauchery L."/>
            <person name="Girlanda M."/>
            <person name="Hayes R."/>
            <person name="Keri Z."/>
            <person name="Labutti K."/>
            <person name="Lipzen A."/>
            <person name="Lombard V."/>
            <person name="Magnuson J."/>
            <person name="Maillard F."/>
            <person name="Morin E."/>
            <person name="Murat C."/>
            <person name="Nolan M."/>
            <person name="Ohm R."/>
            <person name="Pangilinan J."/>
            <person name="Pereira M."/>
            <person name="Perotto S."/>
            <person name="Peter M."/>
            <person name="Riley R."/>
            <person name="Sitrit Y."/>
            <person name="Stielow B."/>
            <person name="Szollosi G."/>
            <person name="Zifcakova L."/>
            <person name="Stursova M."/>
            <person name="Spatafora J.W."/>
            <person name="Tedersoo L."/>
            <person name="Vaario L.-M."/>
            <person name="Yamada A."/>
            <person name="Yan M."/>
            <person name="Wang P."/>
            <person name="Xu J."/>
            <person name="Bruns T."/>
            <person name="Baldrian P."/>
            <person name="Vilgalys R."/>
            <person name="Henrissat B."/>
            <person name="Grigoriev I.V."/>
            <person name="Hibbett D."/>
            <person name="Nagy L.G."/>
            <person name="Martin F.M."/>
        </authorList>
    </citation>
    <scope>NUCLEOTIDE SEQUENCE</scope>
    <source>
        <strain evidence="1">P2</strain>
    </source>
</reference>
<evidence type="ECO:0000313" key="1">
    <source>
        <dbReference type="EMBL" id="KAF9648980.1"/>
    </source>
</evidence>
<evidence type="ECO:0000313" key="2">
    <source>
        <dbReference type="Proteomes" id="UP000886501"/>
    </source>
</evidence>